<organism evidence="3 4">
    <name type="scientific">Trichonephila clavata</name>
    <name type="common">Joro spider</name>
    <name type="synonym">Nephila clavata</name>
    <dbReference type="NCBI Taxonomy" id="2740835"/>
    <lineage>
        <taxon>Eukaryota</taxon>
        <taxon>Metazoa</taxon>
        <taxon>Ecdysozoa</taxon>
        <taxon>Arthropoda</taxon>
        <taxon>Chelicerata</taxon>
        <taxon>Arachnida</taxon>
        <taxon>Araneae</taxon>
        <taxon>Araneomorphae</taxon>
        <taxon>Entelegynae</taxon>
        <taxon>Araneoidea</taxon>
        <taxon>Nephilidae</taxon>
        <taxon>Trichonephila</taxon>
    </lineage>
</organism>
<dbReference type="EMBL" id="BMAO01014590">
    <property type="protein sequence ID" value="GFQ95910.1"/>
    <property type="molecule type" value="Genomic_DNA"/>
</dbReference>
<evidence type="ECO:0000313" key="3">
    <source>
        <dbReference type="EMBL" id="GFQ95910.1"/>
    </source>
</evidence>
<keyword evidence="1" id="KW-0193">Cuticle</keyword>
<dbReference type="InterPro" id="IPR050468">
    <property type="entry name" value="Cuticle_Struct_Prot"/>
</dbReference>
<evidence type="ECO:0000313" key="4">
    <source>
        <dbReference type="Proteomes" id="UP000887116"/>
    </source>
</evidence>
<comment type="caution">
    <text evidence="3">The sequence shown here is derived from an EMBL/GenBank/DDBJ whole genome shotgun (WGS) entry which is preliminary data.</text>
</comment>
<name>A0A8X6J841_TRICU</name>
<keyword evidence="2" id="KW-0732">Signal</keyword>
<keyword evidence="4" id="KW-1185">Reference proteome</keyword>
<feature type="signal peptide" evidence="2">
    <location>
        <begin position="1"/>
        <end position="17"/>
    </location>
</feature>
<feature type="chain" id="PRO_5036503134" evidence="2">
    <location>
        <begin position="18"/>
        <end position="188"/>
    </location>
</feature>
<dbReference type="PANTHER" id="PTHR10380:SF235">
    <property type="entry name" value="CUTICULAR PROTEIN 73D, ISOFORM B"/>
    <property type="match status" value="1"/>
</dbReference>
<dbReference type="GO" id="GO:0062129">
    <property type="term" value="C:chitin-based extracellular matrix"/>
    <property type="evidence" value="ECO:0007669"/>
    <property type="project" value="TreeGrafter"/>
</dbReference>
<dbReference type="Proteomes" id="UP000887116">
    <property type="component" value="Unassembled WGS sequence"/>
</dbReference>
<dbReference type="OrthoDB" id="9531386at2759"/>
<evidence type="ECO:0000256" key="2">
    <source>
        <dbReference type="SAM" id="SignalP"/>
    </source>
</evidence>
<dbReference type="PROSITE" id="PS51155">
    <property type="entry name" value="CHIT_BIND_RR_2"/>
    <property type="match status" value="1"/>
</dbReference>
<reference evidence="3" key="1">
    <citation type="submission" date="2020-07" db="EMBL/GenBank/DDBJ databases">
        <title>Multicomponent nature underlies the extraordinary mechanical properties of spider dragline silk.</title>
        <authorList>
            <person name="Kono N."/>
            <person name="Nakamura H."/>
            <person name="Mori M."/>
            <person name="Yoshida Y."/>
            <person name="Ohtoshi R."/>
            <person name="Malay A.D."/>
            <person name="Moran D.A.P."/>
            <person name="Tomita M."/>
            <person name="Numata K."/>
            <person name="Arakawa K."/>
        </authorList>
    </citation>
    <scope>NUCLEOTIDE SEQUENCE</scope>
</reference>
<dbReference type="AlphaFoldDB" id="A0A8X6J841"/>
<gene>
    <name evidence="3" type="primary">NCL1_16048</name>
    <name evidence="3" type="ORF">TNCT_694241</name>
</gene>
<protein>
    <submittedName>
        <fullName evidence="3">Cuticle protein 16.8</fullName>
    </submittedName>
</protein>
<sequence>MICKLIVLFSICSLAAANGYLGHHYAPKPYAFGYDIKDHHGEQHREESGVGGVAVKGSYGFKDDRGVHRQVDYVADHGGFKASVKTNEPGTANQDPAAVKVVSSAHPYFGTGHGVHGGWAGHAGHGYGYGLGHGVGLAGHGAYGGPGPYGAHGGYGVYGGHGGYGGYGGYGGHGAHGAYGGHGAHGVW</sequence>
<dbReference type="InterPro" id="IPR000618">
    <property type="entry name" value="Insect_cuticle"/>
</dbReference>
<dbReference type="PANTHER" id="PTHR10380">
    <property type="entry name" value="CUTICLE PROTEIN"/>
    <property type="match status" value="1"/>
</dbReference>
<dbReference type="GO" id="GO:0008010">
    <property type="term" value="F:structural constituent of chitin-based larval cuticle"/>
    <property type="evidence" value="ECO:0007669"/>
    <property type="project" value="TreeGrafter"/>
</dbReference>
<dbReference type="Pfam" id="PF00379">
    <property type="entry name" value="Chitin_bind_4"/>
    <property type="match status" value="1"/>
</dbReference>
<proteinExistence type="predicted"/>
<evidence type="ECO:0000256" key="1">
    <source>
        <dbReference type="PROSITE-ProRule" id="PRU00497"/>
    </source>
</evidence>
<accession>A0A8X6J841</accession>